<protein>
    <recommendedName>
        <fullName evidence="3">MYND-type domain-containing protein</fullName>
    </recommendedName>
</protein>
<dbReference type="PANTHER" id="PTHR43628:SF1">
    <property type="entry name" value="CHITIN SYNTHASE REGULATORY FACTOR 2-RELATED"/>
    <property type="match status" value="1"/>
</dbReference>
<name>K0SUW4_THAOC</name>
<dbReference type="SUPFAM" id="SSF81901">
    <property type="entry name" value="HCP-like"/>
    <property type="match status" value="1"/>
</dbReference>
<dbReference type="Gene3D" id="1.25.40.10">
    <property type="entry name" value="Tetratricopeptide repeat domain"/>
    <property type="match status" value="1"/>
</dbReference>
<dbReference type="InterPro" id="IPR011990">
    <property type="entry name" value="TPR-like_helical_dom_sf"/>
</dbReference>
<gene>
    <name evidence="1" type="ORF">THAOC_10093</name>
</gene>
<dbReference type="Pfam" id="PF08238">
    <property type="entry name" value="Sel1"/>
    <property type="match status" value="2"/>
</dbReference>
<dbReference type="InterPro" id="IPR006597">
    <property type="entry name" value="Sel1-like"/>
</dbReference>
<dbReference type="PANTHER" id="PTHR43628">
    <property type="entry name" value="ACTIVATOR OF C KINASE PROTEIN 1-RELATED"/>
    <property type="match status" value="1"/>
</dbReference>
<organism evidence="1 2">
    <name type="scientific">Thalassiosira oceanica</name>
    <name type="common">Marine diatom</name>
    <dbReference type="NCBI Taxonomy" id="159749"/>
    <lineage>
        <taxon>Eukaryota</taxon>
        <taxon>Sar</taxon>
        <taxon>Stramenopiles</taxon>
        <taxon>Ochrophyta</taxon>
        <taxon>Bacillariophyta</taxon>
        <taxon>Coscinodiscophyceae</taxon>
        <taxon>Thalassiosirophycidae</taxon>
        <taxon>Thalassiosirales</taxon>
        <taxon>Thalassiosiraceae</taxon>
        <taxon>Thalassiosira</taxon>
    </lineage>
</organism>
<dbReference type="EMBL" id="AGNL01010953">
    <property type="protein sequence ID" value="EJK68704.1"/>
    <property type="molecule type" value="Genomic_DNA"/>
</dbReference>
<evidence type="ECO:0000313" key="2">
    <source>
        <dbReference type="Proteomes" id="UP000266841"/>
    </source>
</evidence>
<dbReference type="Proteomes" id="UP000266841">
    <property type="component" value="Unassembled WGS sequence"/>
</dbReference>
<dbReference type="AlphaFoldDB" id="K0SUW4"/>
<evidence type="ECO:0000313" key="1">
    <source>
        <dbReference type="EMBL" id="EJK68704.1"/>
    </source>
</evidence>
<dbReference type="eggNOG" id="ENOG502SC8I">
    <property type="taxonomic scope" value="Eukaryota"/>
</dbReference>
<dbReference type="SMART" id="SM00671">
    <property type="entry name" value="SEL1"/>
    <property type="match status" value="3"/>
</dbReference>
<accession>K0SUW4</accession>
<reference evidence="1 2" key="1">
    <citation type="journal article" date="2012" name="Genome Biol.">
        <title>Genome and low-iron response of an oceanic diatom adapted to chronic iron limitation.</title>
        <authorList>
            <person name="Lommer M."/>
            <person name="Specht M."/>
            <person name="Roy A.S."/>
            <person name="Kraemer L."/>
            <person name="Andreson R."/>
            <person name="Gutowska M.A."/>
            <person name="Wolf J."/>
            <person name="Bergner S.V."/>
            <person name="Schilhabel M.B."/>
            <person name="Klostermeier U.C."/>
            <person name="Beiko R.G."/>
            <person name="Rosenstiel P."/>
            <person name="Hippler M."/>
            <person name="Laroche J."/>
        </authorList>
    </citation>
    <scope>NUCLEOTIDE SEQUENCE [LARGE SCALE GENOMIC DNA]</scope>
    <source>
        <strain evidence="1 2">CCMP1005</strain>
    </source>
</reference>
<dbReference type="SUPFAM" id="SSF57850">
    <property type="entry name" value="RING/U-box"/>
    <property type="match status" value="1"/>
</dbReference>
<keyword evidence="2" id="KW-1185">Reference proteome</keyword>
<evidence type="ECO:0008006" key="3">
    <source>
        <dbReference type="Google" id="ProtNLM"/>
    </source>
</evidence>
<dbReference type="Gene3D" id="6.10.140.2220">
    <property type="match status" value="1"/>
</dbReference>
<proteinExistence type="predicted"/>
<comment type="caution">
    <text evidence="1">The sequence shown here is derived from an EMBL/GenBank/DDBJ whole genome shotgun (WGS) entry which is preliminary data.</text>
</comment>
<sequence>MDSGVFKRRRQAVYCHRVEMEGCVLVLVGSALARSSYTLALDRGARRCQKLPNYGTRNYPTRCQTVPDGARRCQKLPFLLAKYCGVDCQRAHRKQHKKACKQRASELNDEQLYSQGHERPEGDFCPICTLPIPLPMHDHSGLYLCCMKRICSGCFVAAGKRGMLDCPFCRTPMKDDDADNLAMIMSRVAKKHPQAINHLGHKYCHGRLGLQKDMRKGVELYTEAAELGSIEALCHLGYAHVTGCGVEQDKAKGIHFWRKAAMRGHVLARHNLGIAEAQEGNSNSAVRHLLISAKMGSIESVEKIKKMVRGGVATKEQYTEALKGYQDAAEEMKSPEREEVKSFSVARFSIKSKKQ</sequence>
<dbReference type="InterPro" id="IPR052945">
    <property type="entry name" value="Mitotic_Regulator"/>
</dbReference>